<dbReference type="Proteomes" id="UP000289340">
    <property type="component" value="Chromosome 19"/>
</dbReference>
<comment type="caution">
    <text evidence="1">The sequence shown here is derived from an EMBL/GenBank/DDBJ whole genome shotgun (WGS) entry which is preliminary data.</text>
</comment>
<protein>
    <submittedName>
        <fullName evidence="1">Uncharacterized protein</fullName>
    </submittedName>
</protein>
<reference evidence="1 2" key="1">
    <citation type="submission" date="2018-09" db="EMBL/GenBank/DDBJ databases">
        <title>A high-quality reference genome of wild soybean provides a powerful tool to mine soybean genomes.</title>
        <authorList>
            <person name="Xie M."/>
            <person name="Chung C.Y.L."/>
            <person name="Li M.-W."/>
            <person name="Wong F.-L."/>
            <person name="Chan T.-F."/>
            <person name="Lam H.-M."/>
        </authorList>
    </citation>
    <scope>NUCLEOTIDE SEQUENCE [LARGE SCALE GENOMIC DNA]</scope>
    <source>
        <strain evidence="2">cv. W05</strain>
        <tissue evidence="1">Hypocotyl of etiolated seedlings</tissue>
    </source>
</reference>
<sequence length="141" mass="15864">MTSITHKETNLKSKTQDDESMIMTCENKTSEIRVAHLMVIYCRNSDLSSQTPQICSKTTYDTATVPPVAGSSHNQPHIVILINTASTTLHWLRKPPHTAPPFAGSSSRNTTTVCWRRFPTMACGGWLRMKVEQIWTQSERS</sequence>
<keyword evidence="2" id="KW-1185">Reference proteome</keyword>
<dbReference type="AlphaFoldDB" id="A0A445FIY2"/>
<evidence type="ECO:0000313" key="1">
    <source>
        <dbReference type="EMBL" id="RZB48753.1"/>
    </source>
</evidence>
<evidence type="ECO:0000313" key="2">
    <source>
        <dbReference type="Proteomes" id="UP000289340"/>
    </source>
</evidence>
<gene>
    <name evidence="1" type="ORF">D0Y65_051988</name>
</gene>
<dbReference type="EMBL" id="QZWG01000019">
    <property type="protein sequence ID" value="RZB48753.1"/>
    <property type="molecule type" value="Genomic_DNA"/>
</dbReference>
<organism evidence="1 2">
    <name type="scientific">Glycine soja</name>
    <name type="common">Wild soybean</name>
    <dbReference type="NCBI Taxonomy" id="3848"/>
    <lineage>
        <taxon>Eukaryota</taxon>
        <taxon>Viridiplantae</taxon>
        <taxon>Streptophyta</taxon>
        <taxon>Embryophyta</taxon>
        <taxon>Tracheophyta</taxon>
        <taxon>Spermatophyta</taxon>
        <taxon>Magnoliopsida</taxon>
        <taxon>eudicotyledons</taxon>
        <taxon>Gunneridae</taxon>
        <taxon>Pentapetalae</taxon>
        <taxon>rosids</taxon>
        <taxon>fabids</taxon>
        <taxon>Fabales</taxon>
        <taxon>Fabaceae</taxon>
        <taxon>Papilionoideae</taxon>
        <taxon>50 kb inversion clade</taxon>
        <taxon>NPAAA clade</taxon>
        <taxon>indigoferoid/millettioid clade</taxon>
        <taxon>Phaseoleae</taxon>
        <taxon>Glycine</taxon>
        <taxon>Glycine subgen. Soja</taxon>
    </lineage>
</organism>
<proteinExistence type="predicted"/>
<accession>A0A445FIY2</accession>
<name>A0A445FIY2_GLYSO</name>